<proteinExistence type="predicted"/>
<dbReference type="AlphaFoldDB" id="A0A4P7NB03"/>
<reference evidence="1 2" key="1">
    <citation type="journal article" date="2019" name="Mol. Biol. Evol.">
        <title>Blast fungal genomes show frequent chromosomal changes, gene gains and losses, and effector gene turnover.</title>
        <authorList>
            <person name="Gomez Luciano L.B."/>
            <person name="Jason Tsai I."/>
            <person name="Chuma I."/>
            <person name="Tosa Y."/>
            <person name="Chen Y.H."/>
            <person name="Li J.Y."/>
            <person name="Li M.Y."/>
            <person name="Jade Lu M.Y."/>
            <person name="Nakayashiki H."/>
            <person name="Li W.H."/>
        </authorList>
    </citation>
    <scope>NUCLEOTIDE SEQUENCE [LARGE SCALE GENOMIC DNA]</scope>
    <source>
        <strain evidence="1">MZ5-1-6</strain>
    </source>
</reference>
<sequence>MAGEAAVYMCVKSWYKRAKGAAVNLSECVAGPHHSSSSCSPYLPYLRTEKMASQQDLEAPVQAAQTSSQQSFNLTELPRVGQNQTTDKQVERITNDLALLQAIDKPPMPRQDDLFEHKRRQARVRDARRNGARLVLVSGMNAQEAEEYNRVVAQKEQELLEPNPLYIRRKNALKGGPPLSSREEREYFTLIRRVRLRACAHVSKERGIEWRREFQASRSI</sequence>
<gene>
    <name evidence="1" type="ORF">PoMZ_02298</name>
</gene>
<organism evidence="1 2">
    <name type="scientific">Pyricularia oryzae</name>
    <name type="common">Rice blast fungus</name>
    <name type="synonym">Magnaporthe oryzae</name>
    <dbReference type="NCBI Taxonomy" id="318829"/>
    <lineage>
        <taxon>Eukaryota</taxon>
        <taxon>Fungi</taxon>
        <taxon>Dikarya</taxon>
        <taxon>Ascomycota</taxon>
        <taxon>Pezizomycotina</taxon>
        <taxon>Sordariomycetes</taxon>
        <taxon>Sordariomycetidae</taxon>
        <taxon>Magnaporthales</taxon>
        <taxon>Pyriculariaceae</taxon>
        <taxon>Pyricularia</taxon>
    </lineage>
</organism>
<protein>
    <submittedName>
        <fullName evidence="1">Uncharacterized protein</fullName>
    </submittedName>
</protein>
<evidence type="ECO:0000313" key="2">
    <source>
        <dbReference type="Proteomes" id="UP000294847"/>
    </source>
</evidence>
<accession>A0A4P7NB03</accession>
<dbReference type="EMBL" id="CP034205">
    <property type="protein sequence ID" value="QBZ57374.1"/>
    <property type="molecule type" value="Genomic_DNA"/>
</dbReference>
<evidence type="ECO:0000313" key="1">
    <source>
        <dbReference type="EMBL" id="QBZ57374.1"/>
    </source>
</evidence>
<name>A0A4P7NB03_PYROR</name>
<dbReference type="Proteomes" id="UP000294847">
    <property type="component" value="Chromosome 2"/>
</dbReference>